<gene>
    <name evidence="1" type="ORF">GAH_01547</name>
</gene>
<dbReference type="RefSeq" id="WP_048095901.1">
    <property type="nucleotide sequence ID" value="NZ_CP011267.1"/>
</dbReference>
<protein>
    <submittedName>
        <fullName evidence="1">Uncharacterized protein</fullName>
    </submittedName>
</protein>
<organism evidence="1 2">
    <name type="scientific">Geoglobus ahangari</name>
    <dbReference type="NCBI Taxonomy" id="113653"/>
    <lineage>
        <taxon>Archaea</taxon>
        <taxon>Methanobacteriati</taxon>
        <taxon>Methanobacteriota</taxon>
        <taxon>Archaeoglobi</taxon>
        <taxon>Archaeoglobales</taxon>
        <taxon>Archaeoglobaceae</taxon>
        <taxon>Geoglobus</taxon>
    </lineage>
</organism>
<dbReference type="EMBL" id="CP011267">
    <property type="protein sequence ID" value="AKG91165.1"/>
    <property type="molecule type" value="Genomic_DNA"/>
</dbReference>
<reference evidence="1 2" key="1">
    <citation type="submission" date="2015-04" db="EMBL/GenBank/DDBJ databases">
        <title>The complete genome sequence of the hyperthermophilic, obligate iron-reducing archaeon Geoglobus ahangari strain 234T.</title>
        <authorList>
            <person name="Manzella M.P."/>
            <person name="Holmes D.E."/>
            <person name="Rocheleau J.M."/>
            <person name="Chung A."/>
            <person name="Reguera G."/>
            <person name="Kashefi K."/>
        </authorList>
    </citation>
    <scope>NUCLEOTIDE SEQUENCE [LARGE SCALE GENOMIC DNA]</scope>
    <source>
        <strain evidence="1 2">234</strain>
    </source>
</reference>
<name>A0A0F7IE18_9EURY</name>
<evidence type="ECO:0000313" key="2">
    <source>
        <dbReference type="Proteomes" id="UP000034723"/>
    </source>
</evidence>
<dbReference type="GeneID" id="24804117"/>
<proteinExistence type="predicted"/>
<dbReference type="Proteomes" id="UP000034723">
    <property type="component" value="Chromosome"/>
</dbReference>
<dbReference type="KEGG" id="gah:GAH_01547"/>
<dbReference type="HOGENOM" id="CLU_2190930_0_0_2"/>
<dbReference type="InParanoid" id="A0A0F7IE18"/>
<keyword evidence="2" id="KW-1185">Reference proteome</keyword>
<evidence type="ECO:0000313" key="1">
    <source>
        <dbReference type="EMBL" id="AKG91165.1"/>
    </source>
</evidence>
<dbReference type="AlphaFoldDB" id="A0A0F7IE18"/>
<accession>A0A0F7IE18</accession>
<dbReference type="PATRIC" id="fig|113653.22.peg.1525"/>
<sequence>MDLLKLYRMAREFDGSPAELQSLLREECEDVVSVGDDLSFVVRFPGEVRVSEDTLAEVGGRKRKLYPFRNAWSFERGYIAWDGKFLRISREIDESVLKKILASLNVDG</sequence>